<comment type="similarity">
    <text evidence="1">Belongs to the short-chain dehydrogenases/reductases (SDR) family.</text>
</comment>
<reference evidence="4 5" key="1">
    <citation type="journal article" date="2016" name="Genome Biol. Evol.">
        <title>Divergent and convergent evolution of fungal pathogenicity.</title>
        <authorList>
            <person name="Shang Y."/>
            <person name="Xiao G."/>
            <person name="Zheng P."/>
            <person name="Cen K."/>
            <person name="Zhan S."/>
            <person name="Wang C."/>
        </authorList>
    </citation>
    <scope>NUCLEOTIDE SEQUENCE [LARGE SCALE GENOMIC DNA]</scope>
    <source>
        <strain evidence="4 5">RCEF 264</strain>
    </source>
</reference>
<evidence type="ECO:0000313" key="4">
    <source>
        <dbReference type="EMBL" id="OAA67887.1"/>
    </source>
</evidence>
<dbReference type="InterPro" id="IPR002347">
    <property type="entry name" value="SDR_fam"/>
</dbReference>
<dbReference type="InterPro" id="IPR036291">
    <property type="entry name" value="NAD(P)-bd_dom_sf"/>
</dbReference>
<dbReference type="Proteomes" id="UP000076874">
    <property type="component" value="Unassembled WGS sequence"/>
</dbReference>
<dbReference type="Pfam" id="PF00106">
    <property type="entry name" value="adh_short"/>
    <property type="match status" value="1"/>
</dbReference>
<evidence type="ECO:0000313" key="5">
    <source>
        <dbReference type="Proteomes" id="UP000076874"/>
    </source>
</evidence>
<dbReference type="PANTHER" id="PTHR43008">
    <property type="entry name" value="BENZIL REDUCTASE"/>
    <property type="match status" value="1"/>
</dbReference>
<dbReference type="CDD" id="cd05233">
    <property type="entry name" value="SDR_c"/>
    <property type="match status" value="1"/>
</dbReference>
<dbReference type="PANTHER" id="PTHR43008:SF7">
    <property type="entry name" value="SHORT CHAIN DEHYDROGENASE_REDUCTASE (AFU_ORTHOLOGUE AFUA_2G00830)"/>
    <property type="match status" value="1"/>
</dbReference>
<keyword evidence="2" id="KW-0521">NADP</keyword>
<dbReference type="Gene3D" id="3.40.50.720">
    <property type="entry name" value="NAD(P)-binding Rossmann-like Domain"/>
    <property type="match status" value="1"/>
</dbReference>
<dbReference type="InterPro" id="IPR020904">
    <property type="entry name" value="Sc_DH/Rdtase_CS"/>
</dbReference>
<dbReference type="PRINTS" id="PR00081">
    <property type="entry name" value="GDHRDH"/>
</dbReference>
<dbReference type="EMBL" id="AZHD01000001">
    <property type="protein sequence ID" value="OAA67887.1"/>
    <property type="molecule type" value="Genomic_DNA"/>
</dbReference>
<dbReference type="GO" id="GO:0050664">
    <property type="term" value="F:oxidoreductase activity, acting on NAD(P)H, oxygen as acceptor"/>
    <property type="evidence" value="ECO:0007669"/>
    <property type="project" value="TreeGrafter"/>
</dbReference>
<evidence type="ECO:0000256" key="2">
    <source>
        <dbReference type="ARBA" id="ARBA00022857"/>
    </source>
</evidence>
<proteinExistence type="inferred from homology"/>
<organism evidence="4 5">
    <name type="scientific">Niveomyces insectorum RCEF 264</name>
    <dbReference type="NCBI Taxonomy" id="1081102"/>
    <lineage>
        <taxon>Eukaryota</taxon>
        <taxon>Fungi</taxon>
        <taxon>Dikarya</taxon>
        <taxon>Ascomycota</taxon>
        <taxon>Pezizomycotina</taxon>
        <taxon>Sordariomycetes</taxon>
        <taxon>Hypocreomycetidae</taxon>
        <taxon>Hypocreales</taxon>
        <taxon>Cordycipitaceae</taxon>
        <taxon>Niveomyces</taxon>
    </lineage>
</organism>
<evidence type="ECO:0000256" key="1">
    <source>
        <dbReference type="ARBA" id="ARBA00006484"/>
    </source>
</evidence>
<keyword evidence="5" id="KW-1185">Reference proteome</keyword>
<dbReference type="SUPFAM" id="SSF51735">
    <property type="entry name" value="NAD(P)-binding Rossmann-fold domains"/>
    <property type="match status" value="1"/>
</dbReference>
<dbReference type="PROSITE" id="PS00061">
    <property type="entry name" value="ADH_SHORT"/>
    <property type="match status" value="1"/>
</dbReference>
<keyword evidence="3" id="KW-0560">Oxidoreductase</keyword>
<comment type="caution">
    <text evidence="4">The sequence shown here is derived from an EMBL/GenBank/DDBJ whole genome shotgun (WGS) entry which is preliminary data.</text>
</comment>
<dbReference type="STRING" id="1081102.A0A167ZTE4"/>
<evidence type="ECO:0000256" key="3">
    <source>
        <dbReference type="ARBA" id="ARBA00023002"/>
    </source>
</evidence>
<sequence>MSSVFQPGHTAVVTGGASGIGLALVETCLARGMRVLAADRNAATLAALAASVDKAQSSSSSSKGHLVTLQMDVAQPADWAALRARVDADLGGRVHLLVLNAGVGGATPWTDTAAFHRILDVNLWGVIHGVATLLPVVQATAAAADAPPTAVVITGSKQGITNPPGTSPAYNASKAAVRALAEQLAFDLRDAHPNVAVHLLVPGWTFTGLSGNDPLKAGAADAPDKKEKPAGAWWPQQVVDYLLEAMAAKRFYVLCPDNDVTEAVDRKRILWSAGDVAEGRPGGPSTRRTWQRGWRKRSKEGAEKENKIYIYI</sequence>
<name>A0A167ZTE4_9HYPO</name>
<protein>
    <submittedName>
        <fullName evidence="4">Short chain dehydrogenase reductase</fullName>
    </submittedName>
</protein>
<gene>
    <name evidence="4" type="ORF">SPI_00082</name>
</gene>
<dbReference type="OrthoDB" id="5307821at2759"/>
<dbReference type="GO" id="GO:0016616">
    <property type="term" value="F:oxidoreductase activity, acting on the CH-OH group of donors, NAD or NADP as acceptor"/>
    <property type="evidence" value="ECO:0007669"/>
    <property type="project" value="UniProtKB-ARBA"/>
</dbReference>
<accession>A0A167ZTE4</accession>
<dbReference type="AlphaFoldDB" id="A0A167ZTE4"/>